<dbReference type="PANTHER" id="PTHR32071">
    <property type="entry name" value="TRANSCRIPTIONAL REGULATORY PROTEIN"/>
    <property type="match status" value="1"/>
</dbReference>
<dbReference type="KEGG" id="nmk:CHR53_15975"/>
<dbReference type="AlphaFoldDB" id="A0A3T0I017"/>
<dbReference type="InterPro" id="IPR003593">
    <property type="entry name" value="AAA+_ATPase"/>
</dbReference>
<dbReference type="InterPro" id="IPR002197">
    <property type="entry name" value="HTH_Fis"/>
</dbReference>
<keyword evidence="5" id="KW-0804">Transcription</keyword>
<evidence type="ECO:0000259" key="7">
    <source>
        <dbReference type="PROSITE" id="PS50112"/>
    </source>
</evidence>
<evidence type="ECO:0000256" key="2">
    <source>
        <dbReference type="ARBA" id="ARBA00022840"/>
    </source>
</evidence>
<dbReference type="InterPro" id="IPR025662">
    <property type="entry name" value="Sigma_54_int_dom_ATP-bd_1"/>
</dbReference>
<dbReference type="FunFam" id="3.40.50.300:FF:000006">
    <property type="entry name" value="DNA-binding transcriptional regulator NtrC"/>
    <property type="match status" value="1"/>
</dbReference>
<protein>
    <submittedName>
        <fullName evidence="8">Fis family transcriptional regulator</fullName>
    </submittedName>
</protein>
<dbReference type="SMART" id="SM00091">
    <property type="entry name" value="PAS"/>
    <property type="match status" value="1"/>
</dbReference>
<feature type="domain" description="PAS" evidence="7">
    <location>
        <begin position="11"/>
        <end position="55"/>
    </location>
</feature>
<dbReference type="Pfam" id="PF00158">
    <property type="entry name" value="Sigma54_activat"/>
    <property type="match status" value="1"/>
</dbReference>
<dbReference type="Gene3D" id="1.10.8.60">
    <property type="match status" value="1"/>
</dbReference>
<dbReference type="Pfam" id="PF25601">
    <property type="entry name" value="AAA_lid_14"/>
    <property type="match status" value="1"/>
</dbReference>
<dbReference type="SUPFAM" id="SSF55785">
    <property type="entry name" value="PYP-like sensor domain (PAS domain)"/>
    <property type="match status" value="1"/>
</dbReference>
<dbReference type="GO" id="GO:0005524">
    <property type="term" value="F:ATP binding"/>
    <property type="evidence" value="ECO:0007669"/>
    <property type="project" value="UniProtKB-KW"/>
</dbReference>
<dbReference type="PROSITE" id="PS50045">
    <property type="entry name" value="SIGMA54_INTERACT_4"/>
    <property type="match status" value="1"/>
</dbReference>
<dbReference type="InterPro" id="IPR000014">
    <property type="entry name" value="PAS"/>
</dbReference>
<accession>A0A3T0I017</accession>
<evidence type="ECO:0000313" key="9">
    <source>
        <dbReference type="Proteomes" id="UP000282892"/>
    </source>
</evidence>
<evidence type="ECO:0000256" key="5">
    <source>
        <dbReference type="ARBA" id="ARBA00023163"/>
    </source>
</evidence>
<evidence type="ECO:0000313" key="8">
    <source>
        <dbReference type="EMBL" id="AZU62643.1"/>
    </source>
</evidence>
<name>A0A3T0I017_9BACI</name>
<evidence type="ECO:0000256" key="1">
    <source>
        <dbReference type="ARBA" id="ARBA00022741"/>
    </source>
</evidence>
<dbReference type="InterPro" id="IPR013767">
    <property type="entry name" value="PAS_fold"/>
</dbReference>
<dbReference type="NCBIfam" id="TIGR00229">
    <property type="entry name" value="sensory_box"/>
    <property type="match status" value="1"/>
</dbReference>
<dbReference type="InterPro" id="IPR002078">
    <property type="entry name" value="Sigma_54_int"/>
</dbReference>
<proteinExistence type="predicted"/>
<dbReference type="PROSITE" id="PS00688">
    <property type="entry name" value="SIGMA54_INTERACT_3"/>
    <property type="match status" value="1"/>
</dbReference>
<dbReference type="PROSITE" id="PS50112">
    <property type="entry name" value="PAS"/>
    <property type="match status" value="1"/>
</dbReference>
<dbReference type="PANTHER" id="PTHR32071:SF57">
    <property type="entry name" value="C4-DICARBOXYLATE TRANSPORT TRANSCRIPTIONAL REGULATORY PROTEIN DCTD"/>
    <property type="match status" value="1"/>
</dbReference>
<dbReference type="InterPro" id="IPR035965">
    <property type="entry name" value="PAS-like_dom_sf"/>
</dbReference>
<dbReference type="SUPFAM" id="SSF46689">
    <property type="entry name" value="Homeodomain-like"/>
    <property type="match status" value="1"/>
</dbReference>
<dbReference type="Proteomes" id="UP000282892">
    <property type="component" value="Chromosome"/>
</dbReference>
<reference evidence="8 9" key="1">
    <citation type="submission" date="2017-07" db="EMBL/GenBank/DDBJ databases">
        <title>The complete genome sequence of Bacillus mesonae strain H20-5, an efficient strain improving plant abiotic stress resistance.</title>
        <authorList>
            <person name="Kim S.Y."/>
            <person name="Song H."/>
            <person name="Sang M.K."/>
            <person name="Weon H.-Y."/>
            <person name="Song J."/>
        </authorList>
    </citation>
    <scope>NUCLEOTIDE SEQUENCE [LARGE SCALE GENOMIC DNA]</scope>
    <source>
        <strain evidence="8 9">H20-5</strain>
    </source>
</reference>
<dbReference type="GO" id="GO:0006355">
    <property type="term" value="P:regulation of DNA-templated transcription"/>
    <property type="evidence" value="ECO:0007669"/>
    <property type="project" value="InterPro"/>
</dbReference>
<feature type="domain" description="Sigma-54 factor interaction" evidence="6">
    <location>
        <begin position="145"/>
        <end position="372"/>
    </location>
</feature>
<sequence>MQRENKKIGWLEGIIEAVHDGILVIDRDGIVQLINEEYTNITGVKREQIIGRTLVEVRPGAQLPTVLKTGKVMEGVFRKEKDMEYVVDMAPIYENSEIIGAVSICKSIPELYELSKELRKSKQRVNQLEKAVGLIHRARYTFSDIIGGNTHLRKLIYQAKKISTSNLSILITGESGTGKELFAQAIHQESTRNAQPFVPVNCAAIPSALLESELFGYEEGAFTNSKKEGKIGLFELANKGTLFLDEIGDMPLDLQAKLLRVLQEGTFRKIGGLKEQQIDVRIIAATNKDLLNMVQRERFREDLYYRINTVHLPIPSLRQRKDDIPEIVASIIRNQKHIREFQIEEDVINILMEYDWPGNIRELKNTINYAVNMTDNDSITYEHLPETIKVLFLQNKTKLNPPQSLEALIKETERKAIMDTLKETGVSVKGKKEAANKLGISLASLYNKLAKLQINL</sequence>
<dbReference type="PROSITE" id="PS00676">
    <property type="entry name" value="SIGMA54_INTERACT_2"/>
    <property type="match status" value="1"/>
</dbReference>
<dbReference type="CDD" id="cd00130">
    <property type="entry name" value="PAS"/>
    <property type="match status" value="1"/>
</dbReference>
<dbReference type="InterPro" id="IPR058031">
    <property type="entry name" value="AAA_lid_NorR"/>
</dbReference>
<evidence type="ECO:0000256" key="4">
    <source>
        <dbReference type="ARBA" id="ARBA00023125"/>
    </source>
</evidence>
<dbReference type="SMART" id="SM00382">
    <property type="entry name" value="AAA"/>
    <property type="match status" value="1"/>
</dbReference>
<dbReference type="InterPro" id="IPR009057">
    <property type="entry name" value="Homeodomain-like_sf"/>
</dbReference>
<dbReference type="PROSITE" id="PS00675">
    <property type="entry name" value="SIGMA54_INTERACT_1"/>
    <property type="match status" value="1"/>
</dbReference>
<dbReference type="Gene3D" id="3.40.50.300">
    <property type="entry name" value="P-loop containing nucleotide triphosphate hydrolases"/>
    <property type="match status" value="1"/>
</dbReference>
<dbReference type="InterPro" id="IPR027417">
    <property type="entry name" value="P-loop_NTPase"/>
</dbReference>
<dbReference type="Pfam" id="PF02954">
    <property type="entry name" value="HTH_8"/>
    <property type="match status" value="1"/>
</dbReference>
<keyword evidence="4" id="KW-0238">DNA-binding</keyword>
<dbReference type="Gene3D" id="3.30.450.20">
    <property type="entry name" value="PAS domain"/>
    <property type="match status" value="1"/>
</dbReference>
<evidence type="ECO:0000259" key="6">
    <source>
        <dbReference type="PROSITE" id="PS50045"/>
    </source>
</evidence>
<dbReference type="SUPFAM" id="SSF52540">
    <property type="entry name" value="P-loop containing nucleoside triphosphate hydrolases"/>
    <property type="match status" value="1"/>
</dbReference>
<dbReference type="EMBL" id="CP022572">
    <property type="protein sequence ID" value="AZU62643.1"/>
    <property type="molecule type" value="Genomic_DNA"/>
</dbReference>
<evidence type="ECO:0000256" key="3">
    <source>
        <dbReference type="ARBA" id="ARBA00023015"/>
    </source>
</evidence>
<keyword evidence="3" id="KW-0805">Transcription regulation</keyword>
<keyword evidence="1" id="KW-0547">Nucleotide-binding</keyword>
<keyword evidence="2" id="KW-0067">ATP-binding</keyword>
<dbReference type="Gene3D" id="1.10.10.60">
    <property type="entry name" value="Homeodomain-like"/>
    <property type="match status" value="1"/>
</dbReference>
<dbReference type="InterPro" id="IPR025943">
    <property type="entry name" value="Sigma_54_int_dom_ATP-bd_2"/>
</dbReference>
<dbReference type="InterPro" id="IPR025944">
    <property type="entry name" value="Sigma_54_int_dom_CS"/>
</dbReference>
<dbReference type="RefSeq" id="WP_127487435.1">
    <property type="nucleotide sequence ID" value="NZ_CP022572.1"/>
</dbReference>
<dbReference type="Pfam" id="PF00989">
    <property type="entry name" value="PAS"/>
    <property type="match status" value="1"/>
</dbReference>
<dbReference type="CDD" id="cd00009">
    <property type="entry name" value="AAA"/>
    <property type="match status" value="1"/>
</dbReference>
<gene>
    <name evidence="8" type="ORF">CHR53_15975</name>
</gene>
<keyword evidence="9" id="KW-1185">Reference proteome</keyword>
<dbReference type="OrthoDB" id="9771372at2"/>
<organism evidence="8 9">
    <name type="scientific">Neobacillus mesonae</name>
    <dbReference type="NCBI Taxonomy" id="1193713"/>
    <lineage>
        <taxon>Bacteria</taxon>
        <taxon>Bacillati</taxon>
        <taxon>Bacillota</taxon>
        <taxon>Bacilli</taxon>
        <taxon>Bacillales</taxon>
        <taxon>Bacillaceae</taxon>
        <taxon>Neobacillus</taxon>
    </lineage>
</organism>
<dbReference type="GO" id="GO:0043565">
    <property type="term" value="F:sequence-specific DNA binding"/>
    <property type="evidence" value="ECO:0007669"/>
    <property type="project" value="InterPro"/>
</dbReference>